<dbReference type="InterPro" id="IPR000719">
    <property type="entry name" value="Prot_kinase_dom"/>
</dbReference>
<evidence type="ECO:0000256" key="4">
    <source>
        <dbReference type="ARBA" id="ARBA00022741"/>
    </source>
</evidence>
<keyword evidence="3" id="KW-0808">Transferase</keyword>
<evidence type="ECO:0000256" key="8">
    <source>
        <dbReference type="ARBA" id="ARBA00048679"/>
    </source>
</evidence>
<evidence type="ECO:0000256" key="7">
    <source>
        <dbReference type="ARBA" id="ARBA00047899"/>
    </source>
</evidence>
<dbReference type="Gene3D" id="3.90.810.10">
    <property type="entry name" value="CRIB domain"/>
    <property type="match status" value="2"/>
</dbReference>
<dbReference type="GeneID" id="75917416"/>
<dbReference type="Gene3D" id="1.10.510.10">
    <property type="entry name" value="Transferase(Phosphotransferase) domain 1"/>
    <property type="match status" value="1"/>
</dbReference>
<feature type="domain" description="CRIB" evidence="11">
    <location>
        <begin position="89"/>
        <end position="102"/>
    </location>
</feature>
<dbReference type="SMART" id="SM00219">
    <property type="entry name" value="TyrKc"/>
    <property type="match status" value="1"/>
</dbReference>
<dbReference type="GO" id="GO:0004713">
    <property type="term" value="F:protein tyrosine kinase activity"/>
    <property type="evidence" value="ECO:0007669"/>
    <property type="project" value="InterPro"/>
</dbReference>
<dbReference type="EMBL" id="MU620968">
    <property type="protein sequence ID" value="KAI8575861.1"/>
    <property type="molecule type" value="Genomic_DNA"/>
</dbReference>
<reference evidence="12" key="1">
    <citation type="submission" date="2021-06" db="EMBL/GenBank/DDBJ databases">
        <authorList>
            <consortium name="DOE Joint Genome Institute"/>
            <person name="Mondo S.J."/>
            <person name="Amses K.R."/>
            <person name="Simmons D.R."/>
            <person name="Longcore J.E."/>
            <person name="Seto K."/>
            <person name="Alves G.H."/>
            <person name="Bonds A.E."/>
            <person name="Quandt C.A."/>
            <person name="Davis W.J."/>
            <person name="Chang Y."/>
            <person name="Letcher P.M."/>
            <person name="Powell M.J."/>
            <person name="Kuo A."/>
            <person name="Labutti K."/>
            <person name="Pangilinan J."/>
            <person name="Andreopoulos W."/>
            <person name="Tritt A."/>
            <person name="Riley R."/>
            <person name="Hundley H."/>
            <person name="Johnson J."/>
            <person name="Lipzen A."/>
            <person name="Barry K."/>
            <person name="Berbee M.L."/>
            <person name="Buchler N.E."/>
            <person name="Grigoriev I.V."/>
            <person name="Spatafora J.W."/>
            <person name="Stajich J.E."/>
            <person name="James T.Y."/>
        </authorList>
    </citation>
    <scope>NUCLEOTIDE SEQUENCE</scope>
    <source>
        <strain evidence="12">AG</strain>
    </source>
</reference>
<dbReference type="GO" id="GO:0005737">
    <property type="term" value="C:cytoplasm"/>
    <property type="evidence" value="ECO:0007669"/>
    <property type="project" value="TreeGrafter"/>
</dbReference>
<dbReference type="InterPro" id="IPR011009">
    <property type="entry name" value="Kinase-like_dom_sf"/>
</dbReference>
<evidence type="ECO:0000313" key="13">
    <source>
        <dbReference type="Proteomes" id="UP001206595"/>
    </source>
</evidence>
<feature type="domain" description="Protein kinase" evidence="10">
    <location>
        <begin position="195"/>
        <end position="451"/>
    </location>
</feature>
<keyword evidence="2" id="KW-0723">Serine/threonine-protein kinase</keyword>
<evidence type="ECO:0000259" key="10">
    <source>
        <dbReference type="PROSITE" id="PS50011"/>
    </source>
</evidence>
<feature type="region of interest" description="Disordered" evidence="9">
    <location>
        <begin position="135"/>
        <end position="165"/>
    </location>
</feature>
<organism evidence="12 13">
    <name type="scientific">Umbelopsis ramanniana AG</name>
    <dbReference type="NCBI Taxonomy" id="1314678"/>
    <lineage>
        <taxon>Eukaryota</taxon>
        <taxon>Fungi</taxon>
        <taxon>Fungi incertae sedis</taxon>
        <taxon>Mucoromycota</taxon>
        <taxon>Mucoromycotina</taxon>
        <taxon>Umbelopsidomycetes</taxon>
        <taxon>Umbelopsidales</taxon>
        <taxon>Umbelopsidaceae</taxon>
        <taxon>Umbelopsis</taxon>
    </lineage>
</organism>
<dbReference type="SMART" id="SM00285">
    <property type="entry name" value="PBD"/>
    <property type="match status" value="2"/>
</dbReference>
<dbReference type="RefSeq" id="XP_051440865.1">
    <property type="nucleotide sequence ID" value="XM_051592073.1"/>
</dbReference>
<dbReference type="Pfam" id="PF00786">
    <property type="entry name" value="PBD"/>
    <property type="match status" value="2"/>
</dbReference>
<dbReference type="GO" id="GO:0004674">
    <property type="term" value="F:protein serine/threonine kinase activity"/>
    <property type="evidence" value="ECO:0007669"/>
    <property type="project" value="UniProtKB-KW"/>
</dbReference>
<dbReference type="InterPro" id="IPR020635">
    <property type="entry name" value="Tyr_kinase_cat_dom"/>
</dbReference>
<dbReference type="PANTHER" id="PTHR48012:SF10">
    <property type="entry name" value="FI20177P1"/>
    <property type="match status" value="1"/>
</dbReference>
<evidence type="ECO:0008006" key="14">
    <source>
        <dbReference type="Google" id="ProtNLM"/>
    </source>
</evidence>
<dbReference type="InterPro" id="IPR000095">
    <property type="entry name" value="CRIB_dom"/>
</dbReference>
<evidence type="ECO:0000256" key="9">
    <source>
        <dbReference type="SAM" id="MobiDB-lite"/>
    </source>
</evidence>
<evidence type="ECO:0000256" key="1">
    <source>
        <dbReference type="ARBA" id="ARBA00008874"/>
    </source>
</evidence>
<keyword evidence="13" id="KW-1185">Reference proteome</keyword>
<proteinExistence type="inferred from homology"/>
<name>A0AAD5E3M3_UMBRA</name>
<evidence type="ECO:0000256" key="3">
    <source>
        <dbReference type="ARBA" id="ARBA00022679"/>
    </source>
</evidence>
<dbReference type="SUPFAM" id="SSF56112">
    <property type="entry name" value="Protein kinase-like (PK-like)"/>
    <property type="match status" value="1"/>
</dbReference>
<comment type="similarity">
    <text evidence="1">Belongs to the protein kinase superfamily. STE Ser/Thr protein kinase family. STE20 subfamily.</text>
</comment>
<keyword evidence="5" id="KW-0418">Kinase</keyword>
<dbReference type="PROSITE" id="PS50011">
    <property type="entry name" value="PROTEIN_KINASE_DOM"/>
    <property type="match status" value="1"/>
</dbReference>
<comment type="catalytic activity">
    <reaction evidence="8">
        <text>L-seryl-[protein] + ATP = O-phospho-L-seryl-[protein] + ADP + H(+)</text>
        <dbReference type="Rhea" id="RHEA:17989"/>
        <dbReference type="Rhea" id="RHEA-COMP:9863"/>
        <dbReference type="Rhea" id="RHEA-COMP:11604"/>
        <dbReference type="ChEBI" id="CHEBI:15378"/>
        <dbReference type="ChEBI" id="CHEBI:29999"/>
        <dbReference type="ChEBI" id="CHEBI:30616"/>
        <dbReference type="ChEBI" id="CHEBI:83421"/>
        <dbReference type="ChEBI" id="CHEBI:456216"/>
        <dbReference type="EC" id="2.7.11.1"/>
    </reaction>
</comment>
<dbReference type="Proteomes" id="UP001206595">
    <property type="component" value="Unassembled WGS sequence"/>
</dbReference>
<evidence type="ECO:0000259" key="11">
    <source>
        <dbReference type="PROSITE" id="PS50108"/>
    </source>
</evidence>
<keyword evidence="4" id="KW-0547">Nucleotide-binding</keyword>
<accession>A0AAD5E3M3</accession>
<gene>
    <name evidence="12" type="ORF">K450DRAFT_259901</name>
</gene>
<evidence type="ECO:0000256" key="2">
    <source>
        <dbReference type="ARBA" id="ARBA00022527"/>
    </source>
</evidence>
<dbReference type="PROSITE" id="PS50108">
    <property type="entry name" value="CRIB"/>
    <property type="match status" value="1"/>
</dbReference>
<evidence type="ECO:0000256" key="5">
    <source>
        <dbReference type="ARBA" id="ARBA00022777"/>
    </source>
</evidence>
<keyword evidence="6" id="KW-0067">ATP-binding</keyword>
<comment type="catalytic activity">
    <reaction evidence="7">
        <text>L-threonyl-[protein] + ATP = O-phospho-L-threonyl-[protein] + ADP + H(+)</text>
        <dbReference type="Rhea" id="RHEA:46608"/>
        <dbReference type="Rhea" id="RHEA-COMP:11060"/>
        <dbReference type="Rhea" id="RHEA-COMP:11605"/>
        <dbReference type="ChEBI" id="CHEBI:15378"/>
        <dbReference type="ChEBI" id="CHEBI:30013"/>
        <dbReference type="ChEBI" id="CHEBI:30616"/>
        <dbReference type="ChEBI" id="CHEBI:61977"/>
        <dbReference type="ChEBI" id="CHEBI:456216"/>
        <dbReference type="EC" id="2.7.11.1"/>
    </reaction>
</comment>
<protein>
    <recommendedName>
        <fullName evidence="14">Protein kinase domain-containing protein</fullName>
    </recommendedName>
</protein>
<sequence>MLMSSRTPRSRDEVAPQKTKRILEIGKPIEFEHGIHVEYNREKGKFMGLPDVWQGVIPSSDDVLDTSCISPHLVPAPYLIAHTTKADNISKPYNVQHNIHVQIDKTSYVLQGLPLAWAHQLQSSNQVPVHADFQTEHTSTRTRSSMSPHRSASSSSNKSLSSFPKSKSWTDIRRKASKASVERKADECQDPLLLYNNIVEVAEGESGSLFSASLISDPRTTVAIKRISLSDTSNIEKKKKEMQAMRQCRHPNIINYISHHWTSDELWIVMEYLDNCLTDIVAIEDSDMAMPSLNEHQIAYIMRSVLLALNHLHSLGRIHRDVRADNVLLSSEGMVKLADFGHSAQLTTTAPSRNSIVGTPFWMAPEVIRGDSYDTAADIWSLGALLFELLTGSPPLSEYPPLRAIYIIASKGLPAPPQIWSDELLDFYEQCTIMEASHRPTASVLLEHPFIVRCAGTSECLQELLLQPQMDVVPMEMSSNQMTADEGLLADIRSEMASNSLNSKDTETSTVATRTSSVWSWMDEPNALNMDFQIAIDFDHLQLSSTLET</sequence>
<dbReference type="InterPro" id="IPR050629">
    <property type="entry name" value="STE20/SPS1-PAK"/>
</dbReference>
<comment type="caution">
    <text evidence="12">The sequence shown here is derived from an EMBL/GenBank/DDBJ whole genome shotgun (WGS) entry which is preliminary data.</text>
</comment>
<evidence type="ECO:0000256" key="6">
    <source>
        <dbReference type="ARBA" id="ARBA00022840"/>
    </source>
</evidence>
<dbReference type="GO" id="GO:0005524">
    <property type="term" value="F:ATP binding"/>
    <property type="evidence" value="ECO:0007669"/>
    <property type="project" value="UniProtKB-KW"/>
</dbReference>
<dbReference type="PANTHER" id="PTHR48012">
    <property type="entry name" value="STERILE20-LIKE KINASE, ISOFORM B-RELATED"/>
    <property type="match status" value="1"/>
</dbReference>
<evidence type="ECO:0000313" key="12">
    <source>
        <dbReference type="EMBL" id="KAI8575861.1"/>
    </source>
</evidence>
<feature type="compositionally biased region" description="Low complexity" evidence="9">
    <location>
        <begin position="144"/>
        <end position="165"/>
    </location>
</feature>
<dbReference type="Pfam" id="PF00069">
    <property type="entry name" value="Pkinase"/>
    <property type="match status" value="1"/>
</dbReference>
<dbReference type="InterPro" id="IPR036936">
    <property type="entry name" value="CRIB_dom_sf"/>
</dbReference>
<reference evidence="12" key="2">
    <citation type="journal article" date="2022" name="Proc. Natl. Acad. Sci. U.S.A.">
        <title>Diploid-dominant life cycles characterize the early evolution of Fungi.</title>
        <authorList>
            <person name="Amses K.R."/>
            <person name="Simmons D.R."/>
            <person name="Longcore J.E."/>
            <person name="Mondo S.J."/>
            <person name="Seto K."/>
            <person name="Jeronimo G.H."/>
            <person name="Bonds A.E."/>
            <person name="Quandt C.A."/>
            <person name="Davis W.J."/>
            <person name="Chang Y."/>
            <person name="Federici B.A."/>
            <person name="Kuo A."/>
            <person name="LaButti K."/>
            <person name="Pangilinan J."/>
            <person name="Andreopoulos W."/>
            <person name="Tritt A."/>
            <person name="Riley R."/>
            <person name="Hundley H."/>
            <person name="Johnson J."/>
            <person name="Lipzen A."/>
            <person name="Barry K."/>
            <person name="Lang B.F."/>
            <person name="Cuomo C.A."/>
            <person name="Buchler N.E."/>
            <person name="Grigoriev I.V."/>
            <person name="Spatafora J.W."/>
            <person name="Stajich J.E."/>
            <person name="James T.Y."/>
        </authorList>
    </citation>
    <scope>NUCLEOTIDE SEQUENCE</scope>
    <source>
        <strain evidence="12">AG</strain>
    </source>
</reference>
<dbReference type="AlphaFoldDB" id="A0AAD5E3M3"/>